<accession>A0AAU8LQF1</accession>
<reference evidence="2" key="1">
    <citation type="journal article" date="2024" name="Syst. Appl. Microbiol.">
        <title>First single-strain enrichments of Electrothrix cable bacteria, description of E. aestuarii sp. nov. and E. rattekaaiensis sp. nov., and proposal of a cable bacteria taxonomy following the rules of the SeqCode.</title>
        <authorList>
            <person name="Plum-Jensen L.E."/>
            <person name="Schramm A."/>
            <person name="Marshall I.P.G."/>
        </authorList>
    </citation>
    <scope>NUCLEOTIDE SEQUENCE</scope>
    <source>
        <strain evidence="2">Rat1</strain>
    </source>
</reference>
<sequence length="1196" mass="130751">MKNIKLFVGATLLFTLVLFGITMAVIPLILSSDWVKDSVVDKVNNSSPGKLALGDCEIGWSKGLQCSEISYHDQSYKIDAARLTGTQGLFSLLMAPKNLGTITVDDPVVLITTQPTPGAEVDPVAPQTDTKGSSVKDGGNADQVKNEDGSKEPETWFWHQMNAKLLLNQAIIKVQQGEQQPQPLLQQGNLELTLASDTLDLNLALASAAEQATGQTAGQVNVQGTAHLPSLKGNLLDLMTADMKITLSDVQLSPFLALAPAGSNVPQGKAILAANLTVKNTEGGNLVLSGPITLHELDLTGGFLQDDHPQLEQLAFELHLQRDEKKEWQLPELKMLSDLGSVDLQSSYGKQGLKANGTAKFDLPVLLAQLPGLLKAQENLRLENGKASLTFDLEEQDKVMQVKADAIVEDLAGRQNKQSFVWKSPFSLRLNGSMTGNEPEVEKIALKADFLDIEGQGNLQHFTLKGSANLDKAVKELGRIIRFDWDAGGNLNLNLETTKDNEDRYTIRTMIAINDYRLSLQKREVLPVHPFIFNGTLVTPGHFPTAKAEAADFTFDLSSWAGKFSGSFTGLYRDQGQIMANYQLNTDGPLARVTELLHRFDLLEQETSIAGDMKLQATGYTEKDRLVVSTLDSRVKQFILYRQGKVLQDPDLSLFTTKPEPTPNVEEAVRPLEKAASKDAFFAQGGGYNLIDTKNHRLVLRNLSLNSGFSDIKIEKIFLDDWQKKPAPAIKTLQVSGRSNLEKLTTLLQQLGAMGSEQKFGGDAIFSLDLAERKEDVKIAGTSNKGNAGTVKLDIDDFTYRKAGEKVRGQKAKDDLLIERQKLIFRSRLHGDLTAGDVQFTTFDIESAPLSLQADGEFQLSGKKPHFTLNGYATPDLASLVAILNGMYPLGIEATGKKKEKFSLYYPLTAEEKKNAKIDLRFATKIYADSFSQSGIDISKLTLDTDMKEGVMAGVIKGTLNGGWLQFSPRIDYTQQPPLLTMAEGEQVLTDVQLEEALTEKVLKGIHPIFGALANAEGIITVRLDRFSLPLDEKGMEKIDFKVYLDLKAVALEAKGALNSILDMAGYVDRSLTLKNKELTCESVQGQVSCTPIKVTIADSEMVISGSAGIDGSLNYIVEVPVTQRLLGKKGYELLKGTTLKVPIRGTKEKPAYSREAMMDASSELLKQAAGQATRSILREQVDKVVPNLLNGLLGQ</sequence>
<dbReference type="EMBL" id="CP159373">
    <property type="protein sequence ID" value="XCN71523.1"/>
    <property type="molecule type" value="Genomic_DNA"/>
</dbReference>
<feature type="region of interest" description="Disordered" evidence="1">
    <location>
        <begin position="115"/>
        <end position="152"/>
    </location>
</feature>
<dbReference type="AlphaFoldDB" id="A0AAU8LQF1"/>
<dbReference type="KEGG" id="eaj:Q3M24_14510"/>
<organism evidence="2">
    <name type="scientific">Candidatus Electrothrix aestuarii</name>
    <dbReference type="NCBI Taxonomy" id="3062594"/>
    <lineage>
        <taxon>Bacteria</taxon>
        <taxon>Pseudomonadati</taxon>
        <taxon>Thermodesulfobacteriota</taxon>
        <taxon>Desulfobulbia</taxon>
        <taxon>Desulfobulbales</taxon>
        <taxon>Desulfobulbaceae</taxon>
        <taxon>Candidatus Electrothrix</taxon>
    </lineage>
</organism>
<name>A0AAU8LQF1_9BACT</name>
<evidence type="ECO:0000313" key="2">
    <source>
        <dbReference type="EMBL" id="XCN71523.1"/>
    </source>
</evidence>
<evidence type="ECO:0008006" key="3">
    <source>
        <dbReference type="Google" id="ProtNLM"/>
    </source>
</evidence>
<reference evidence="2" key="2">
    <citation type="submission" date="2024-06" db="EMBL/GenBank/DDBJ databases">
        <authorList>
            <person name="Plum-Jensen L.E."/>
            <person name="Schramm A."/>
            <person name="Marshall I.P.G."/>
        </authorList>
    </citation>
    <scope>NUCLEOTIDE SEQUENCE</scope>
    <source>
        <strain evidence="2">Rat1</strain>
    </source>
</reference>
<proteinExistence type="predicted"/>
<gene>
    <name evidence="2" type="ORF">Q3M24_14510</name>
</gene>
<protein>
    <recommendedName>
        <fullName evidence="3">AsmA-like C-terminal region</fullName>
    </recommendedName>
</protein>
<evidence type="ECO:0000256" key="1">
    <source>
        <dbReference type="SAM" id="MobiDB-lite"/>
    </source>
</evidence>